<keyword evidence="2" id="KW-0812">Transmembrane</keyword>
<dbReference type="Pfam" id="PF05036">
    <property type="entry name" value="SPOR"/>
    <property type="match status" value="1"/>
</dbReference>
<dbReference type="PROSITE" id="PS51724">
    <property type="entry name" value="SPOR"/>
    <property type="match status" value="1"/>
</dbReference>
<evidence type="ECO:0000259" key="3">
    <source>
        <dbReference type="PROSITE" id="PS51724"/>
    </source>
</evidence>
<sequence length="287" mass="31078">MNIQQQYKLVKLGVVVAMVIIATTMLMDDTLSPRDNRSIQGEDVAFRSMIVPTEGNDPQDNLAATDPENTSQAEQLVARQPEIKVVTTKPAEPEVTEAAEDQLVEEQEDPEIAAVMAELAAQEELEIATISAASSPTPPIETADKNQAPALREVITPKLGKEKPTLLISSGQQITTMRLAPSTMISTKITPLDAEQAAPVLPTGNSVPQKAWVVQLGSFGDVKNAIGLRNKLRKNGFMSFVESINIKGKQSARVYVGPVTELSKAQMSLKNLEKDFKTKGLIVEYGL</sequence>
<dbReference type="Gene3D" id="3.30.70.1070">
    <property type="entry name" value="Sporulation related repeat"/>
    <property type="match status" value="1"/>
</dbReference>
<gene>
    <name evidence="4" type="ORF">MNBD_GAMMA26-948</name>
</gene>
<organism evidence="4">
    <name type="scientific">hydrothermal vent metagenome</name>
    <dbReference type="NCBI Taxonomy" id="652676"/>
    <lineage>
        <taxon>unclassified sequences</taxon>
        <taxon>metagenomes</taxon>
        <taxon>ecological metagenomes</taxon>
    </lineage>
</organism>
<dbReference type="GO" id="GO:0032153">
    <property type="term" value="C:cell division site"/>
    <property type="evidence" value="ECO:0007669"/>
    <property type="project" value="TreeGrafter"/>
</dbReference>
<keyword evidence="2" id="KW-0472">Membrane</keyword>
<reference evidence="4" key="1">
    <citation type="submission" date="2018-06" db="EMBL/GenBank/DDBJ databases">
        <authorList>
            <person name="Zhirakovskaya E."/>
        </authorList>
    </citation>
    <scope>NUCLEOTIDE SEQUENCE</scope>
</reference>
<feature type="region of interest" description="Disordered" evidence="1">
    <location>
        <begin position="52"/>
        <end position="72"/>
    </location>
</feature>
<accession>A0A3B1BNC8</accession>
<dbReference type="PANTHER" id="PTHR38687">
    <property type="entry name" value="CELL DIVISION PROTEIN DEDD-RELATED"/>
    <property type="match status" value="1"/>
</dbReference>
<evidence type="ECO:0000256" key="2">
    <source>
        <dbReference type="SAM" id="Phobius"/>
    </source>
</evidence>
<keyword evidence="2" id="KW-1133">Transmembrane helix</keyword>
<feature type="transmembrane region" description="Helical" evidence="2">
    <location>
        <begin position="9"/>
        <end position="27"/>
    </location>
</feature>
<evidence type="ECO:0000313" key="4">
    <source>
        <dbReference type="EMBL" id="VAX06167.1"/>
    </source>
</evidence>
<dbReference type="AlphaFoldDB" id="A0A3B1BNC8"/>
<dbReference type="GO" id="GO:0032506">
    <property type="term" value="P:cytokinetic process"/>
    <property type="evidence" value="ECO:0007669"/>
    <property type="project" value="TreeGrafter"/>
</dbReference>
<protein>
    <recommendedName>
        <fullName evidence="3">SPOR domain-containing protein</fullName>
    </recommendedName>
</protein>
<evidence type="ECO:0000256" key="1">
    <source>
        <dbReference type="SAM" id="MobiDB-lite"/>
    </source>
</evidence>
<dbReference type="InterPro" id="IPR036680">
    <property type="entry name" value="SPOR-like_sf"/>
</dbReference>
<proteinExistence type="predicted"/>
<feature type="domain" description="SPOR" evidence="3">
    <location>
        <begin position="206"/>
        <end position="285"/>
    </location>
</feature>
<dbReference type="InterPro" id="IPR007730">
    <property type="entry name" value="SPOR-like_dom"/>
</dbReference>
<dbReference type="GO" id="GO:0030428">
    <property type="term" value="C:cell septum"/>
    <property type="evidence" value="ECO:0007669"/>
    <property type="project" value="TreeGrafter"/>
</dbReference>
<dbReference type="EMBL" id="UOFX01000011">
    <property type="protein sequence ID" value="VAX06167.1"/>
    <property type="molecule type" value="Genomic_DNA"/>
</dbReference>
<dbReference type="InterPro" id="IPR052521">
    <property type="entry name" value="Cell_div_SPOR-domain"/>
</dbReference>
<dbReference type="PANTHER" id="PTHR38687:SF1">
    <property type="entry name" value="CELL DIVISION PROTEIN DEDD"/>
    <property type="match status" value="1"/>
</dbReference>
<dbReference type="SUPFAM" id="SSF110997">
    <property type="entry name" value="Sporulation related repeat"/>
    <property type="match status" value="1"/>
</dbReference>
<dbReference type="GO" id="GO:0042834">
    <property type="term" value="F:peptidoglycan binding"/>
    <property type="evidence" value="ECO:0007669"/>
    <property type="project" value="InterPro"/>
</dbReference>
<name>A0A3B1BNC8_9ZZZZ</name>